<protein>
    <submittedName>
        <fullName evidence="2">Alpha/beta hydrolase</fullName>
    </submittedName>
</protein>
<dbReference type="InterPro" id="IPR029058">
    <property type="entry name" value="AB_hydrolase_fold"/>
</dbReference>
<organism evidence="2 3">
    <name type="scientific">Zooshikella harenae</name>
    <dbReference type="NCBI Taxonomy" id="2827238"/>
    <lineage>
        <taxon>Bacteria</taxon>
        <taxon>Pseudomonadati</taxon>
        <taxon>Pseudomonadota</taxon>
        <taxon>Gammaproteobacteria</taxon>
        <taxon>Oceanospirillales</taxon>
        <taxon>Zooshikellaceae</taxon>
        <taxon>Zooshikella</taxon>
    </lineage>
</organism>
<proteinExistence type="predicted"/>
<accession>A0ABS5ZH98</accession>
<sequence>MSMMTPQQFSELYYFLPRIMFGGTEWGEIIDVSKKITASPSKDAEKFWPQWFDAWNTHGNELVSVARECHHKTAAELYLKAAAAYHWAEFMFFADPAKKEQVRAKVTDSFLHALPNHPYPCERLELRYSQQVLPGYLLHAKKDQPSPCVILLNGLDSAKEVELYAFCKHFLREGISCFIFDGPGQGELLGQTAMPIEFENVFGTVFDTLRQHQAIDRNRLGVFGVSFGGYLALRCASHFPEIKAAINLSGAFDISNYLDINPRVRHDFRYVFHAADDQEMARIAADKLTLEGKTNPNCPVLCIHGENDAVFPMKNCQLIKDWIGESNVSMLEYPQEAHVCQHYFHDYLPKAANWLAKLICP</sequence>
<keyword evidence="1 2" id="KW-0378">Hydrolase</keyword>
<keyword evidence="3" id="KW-1185">Reference proteome</keyword>
<reference evidence="2 3" key="1">
    <citation type="submission" date="2021-04" db="EMBL/GenBank/DDBJ databases">
        <authorList>
            <person name="Pira H."/>
            <person name="Risdian C."/>
            <person name="Wink J."/>
        </authorList>
    </citation>
    <scope>NUCLEOTIDE SEQUENCE [LARGE SCALE GENOMIC DNA]</scope>
    <source>
        <strain evidence="2 3">WH53</strain>
    </source>
</reference>
<dbReference type="PANTHER" id="PTHR22946">
    <property type="entry name" value="DIENELACTONE HYDROLASE DOMAIN-CONTAINING PROTEIN-RELATED"/>
    <property type="match status" value="1"/>
</dbReference>
<dbReference type="RefSeq" id="WP_215821723.1">
    <property type="nucleotide sequence ID" value="NZ_JAGSOY010000079.1"/>
</dbReference>
<dbReference type="InterPro" id="IPR050261">
    <property type="entry name" value="FrsA_esterase"/>
</dbReference>
<dbReference type="GO" id="GO:0016787">
    <property type="term" value="F:hydrolase activity"/>
    <property type="evidence" value="ECO:0007669"/>
    <property type="project" value="UniProtKB-KW"/>
</dbReference>
<comment type="caution">
    <text evidence="2">The sequence shown here is derived from an EMBL/GenBank/DDBJ whole genome shotgun (WGS) entry which is preliminary data.</text>
</comment>
<dbReference type="Proteomes" id="UP000690515">
    <property type="component" value="Unassembled WGS sequence"/>
</dbReference>
<dbReference type="EMBL" id="JAGSOY010000079">
    <property type="protein sequence ID" value="MBU2713437.1"/>
    <property type="molecule type" value="Genomic_DNA"/>
</dbReference>
<evidence type="ECO:0000256" key="1">
    <source>
        <dbReference type="ARBA" id="ARBA00022801"/>
    </source>
</evidence>
<evidence type="ECO:0000313" key="3">
    <source>
        <dbReference type="Proteomes" id="UP000690515"/>
    </source>
</evidence>
<evidence type="ECO:0000313" key="2">
    <source>
        <dbReference type="EMBL" id="MBU2713437.1"/>
    </source>
</evidence>
<dbReference type="Pfam" id="PF06500">
    <property type="entry name" value="FrsA-like"/>
    <property type="match status" value="1"/>
</dbReference>
<dbReference type="InterPro" id="IPR010520">
    <property type="entry name" value="FrsA-like"/>
</dbReference>
<dbReference type="PANTHER" id="PTHR22946:SF12">
    <property type="entry name" value="CONIDIAL PIGMENT BIOSYNTHESIS PROTEIN AYG1 (AFU_ORTHOLOGUE AFUA_2G17550)"/>
    <property type="match status" value="1"/>
</dbReference>
<dbReference type="Gene3D" id="3.40.50.1820">
    <property type="entry name" value="alpha/beta hydrolase"/>
    <property type="match status" value="1"/>
</dbReference>
<name>A0ABS5ZH98_9GAMM</name>
<gene>
    <name evidence="2" type="ORF">KCG35_20470</name>
</gene>
<dbReference type="SUPFAM" id="SSF53474">
    <property type="entry name" value="alpha/beta-Hydrolases"/>
    <property type="match status" value="1"/>
</dbReference>